<protein>
    <submittedName>
        <fullName evidence="1">Uncharacterized protein</fullName>
    </submittedName>
</protein>
<proteinExistence type="predicted"/>
<name>A0A4Q9PPZ0_9APHY</name>
<organism evidence="1 2">
    <name type="scientific">Dichomitus squalens</name>
    <dbReference type="NCBI Taxonomy" id="114155"/>
    <lineage>
        <taxon>Eukaryota</taxon>
        <taxon>Fungi</taxon>
        <taxon>Dikarya</taxon>
        <taxon>Basidiomycota</taxon>
        <taxon>Agaricomycotina</taxon>
        <taxon>Agaricomycetes</taxon>
        <taxon>Polyporales</taxon>
        <taxon>Polyporaceae</taxon>
        <taxon>Dichomitus</taxon>
    </lineage>
</organism>
<dbReference type="Proteomes" id="UP000292082">
    <property type="component" value="Unassembled WGS sequence"/>
</dbReference>
<evidence type="ECO:0000313" key="1">
    <source>
        <dbReference type="EMBL" id="TBU56397.1"/>
    </source>
</evidence>
<evidence type="ECO:0000313" key="2">
    <source>
        <dbReference type="Proteomes" id="UP000292082"/>
    </source>
</evidence>
<sequence length="84" mass="8949">MRRSSAAALPFNFSVLRSQPARVVTVALLLGTFIYLCRSVYTAREAASLSDSPARCQDHTPKIAIGPGIVHSHPGCGLCQLPAQ</sequence>
<accession>A0A4Q9PPZ0</accession>
<reference evidence="1 2" key="1">
    <citation type="submission" date="2019-01" db="EMBL/GenBank/DDBJ databases">
        <title>Draft genome sequences of three monokaryotic isolates of the white-rot basidiomycete fungus Dichomitus squalens.</title>
        <authorList>
            <consortium name="DOE Joint Genome Institute"/>
            <person name="Lopez S.C."/>
            <person name="Andreopoulos B."/>
            <person name="Pangilinan J."/>
            <person name="Lipzen A."/>
            <person name="Riley R."/>
            <person name="Ahrendt S."/>
            <person name="Ng V."/>
            <person name="Barry K."/>
            <person name="Daum C."/>
            <person name="Grigoriev I.V."/>
            <person name="Hilden K.S."/>
            <person name="Makela M.R."/>
            <person name="de Vries R.P."/>
        </authorList>
    </citation>
    <scope>NUCLEOTIDE SEQUENCE [LARGE SCALE GENOMIC DNA]</scope>
    <source>
        <strain evidence="1 2">CBS 464.89</strain>
    </source>
</reference>
<dbReference type="AlphaFoldDB" id="A0A4Q9PPZ0"/>
<gene>
    <name evidence="1" type="ORF">BD310DRAFT_616435</name>
</gene>
<keyword evidence="2" id="KW-1185">Reference proteome</keyword>
<dbReference type="EMBL" id="ML145152">
    <property type="protein sequence ID" value="TBU56397.1"/>
    <property type="molecule type" value="Genomic_DNA"/>
</dbReference>